<dbReference type="InterPro" id="IPR011009">
    <property type="entry name" value="Kinase-like_dom_sf"/>
</dbReference>
<dbReference type="Gene3D" id="3.90.1200.10">
    <property type="match status" value="1"/>
</dbReference>
<proteinExistence type="predicted"/>
<feature type="non-terminal residue" evidence="2">
    <location>
        <position position="1"/>
    </location>
</feature>
<dbReference type="InterPro" id="IPR041726">
    <property type="entry name" value="ACAD10_11_N"/>
</dbReference>
<dbReference type="Gene3D" id="3.30.200.20">
    <property type="entry name" value="Phosphorylase Kinase, domain 1"/>
    <property type="match status" value="1"/>
</dbReference>
<dbReference type="Pfam" id="PF01636">
    <property type="entry name" value="APH"/>
    <property type="match status" value="1"/>
</dbReference>
<dbReference type="InterPro" id="IPR052898">
    <property type="entry name" value="ACAD10-like"/>
</dbReference>
<dbReference type="SUPFAM" id="SSF56112">
    <property type="entry name" value="Protein kinase-like (PK-like)"/>
    <property type="match status" value="1"/>
</dbReference>
<dbReference type="AlphaFoldDB" id="A0A382F0T9"/>
<gene>
    <name evidence="2" type="ORF">METZ01_LOCUS208595</name>
</gene>
<protein>
    <recommendedName>
        <fullName evidence="1">Aminoglycoside phosphotransferase domain-containing protein</fullName>
    </recommendedName>
</protein>
<dbReference type="EMBL" id="UINC01047014">
    <property type="protein sequence ID" value="SVB55741.1"/>
    <property type="molecule type" value="Genomic_DNA"/>
</dbReference>
<accession>A0A382F0T9</accession>
<feature type="domain" description="Aminoglycoside phosphotransferase" evidence="1">
    <location>
        <begin position="29"/>
        <end position="253"/>
    </location>
</feature>
<evidence type="ECO:0000259" key="1">
    <source>
        <dbReference type="Pfam" id="PF01636"/>
    </source>
</evidence>
<sequence>VNGVAGVNPANLRRWFDKRVDGFGDDPTFEQIQGGHSNLTFTVRDGSGRRWVLRRPPLGHVLATAHDMVREHRVISALADSGVPVPAVVGLCEDTTVNGAPFYVMEFVDGIVVRDVATAATLPIKVRERMGRSLVEVLGRLHSVDVDTVGLGDLGRRDGYIERQLKRWRTQFEQSATREVPRVLEVHETLVARIPPQQGVGIVHGDYRIDNTIMTGDGEIAAVLDWELCTLGDVLSDVAAIVAYADERASGDQPLPMSLEGFPSAEEVRSLYAAGSERDLSRLDFYLAFNYWRLACIV</sequence>
<feature type="non-terminal residue" evidence="2">
    <location>
        <position position="298"/>
    </location>
</feature>
<dbReference type="PANTHER" id="PTHR47829">
    <property type="entry name" value="HYDROLASE, PUTATIVE (AFU_ORTHOLOGUE AFUA_1G12880)-RELATED"/>
    <property type="match status" value="1"/>
</dbReference>
<dbReference type="PANTHER" id="PTHR47829:SF1">
    <property type="entry name" value="HAD FAMILY PHOSPHATASE"/>
    <property type="match status" value="1"/>
</dbReference>
<dbReference type="CDD" id="cd05154">
    <property type="entry name" value="ACAD10_11_N-like"/>
    <property type="match status" value="1"/>
</dbReference>
<name>A0A382F0T9_9ZZZZ</name>
<evidence type="ECO:0000313" key="2">
    <source>
        <dbReference type="EMBL" id="SVB55741.1"/>
    </source>
</evidence>
<dbReference type="InterPro" id="IPR002575">
    <property type="entry name" value="Aminoglycoside_PTrfase"/>
</dbReference>
<reference evidence="2" key="1">
    <citation type="submission" date="2018-05" db="EMBL/GenBank/DDBJ databases">
        <authorList>
            <person name="Lanie J.A."/>
            <person name="Ng W.-L."/>
            <person name="Kazmierczak K.M."/>
            <person name="Andrzejewski T.M."/>
            <person name="Davidsen T.M."/>
            <person name="Wayne K.J."/>
            <person name="Tettelin H."/>
            <person name="Glass J.I."/>
            <person name="Rusch D."/>
            <person name="Podicherti R."/>
            <person name="Tsui H.-C.T."/>
            <person name="Winkler M.E."/>
        </authorList>
    </citation>
    <scope>NUCLEOTIDE SEQUENCE</scope>
</reference>
<organism evidence="2">
    <name type="scientific">marine metagenome</name>
    <dbReference type="NCBI Taxonomy" id="408172"/>
    <lineage>
        <taxon>unclassified sequences</taxon>
        <taxon>metagenomes</taxon>
        <taxon>ecological metagenomes</taxon>
    </lineage>
</organism>